<evidence type="ECO:0000256" key="2">
    <source>
        <dbReference type="ARBA" id="ARBA00007639"/>
    </source>
</evidence>
<dbReference type="EMBL" id="CP053708">
    <property type="protein sequence ID" value="QKE91679.1"/>
    <property type="molecule type" value="Genomic_DNA"/>
</dbReference>
<evidence type="ECO:0000259" key="5">
    <source>
        <dbReference type="Pfam" id="PF13407"/>
    </source>
</evidence>
<accession>A0A6M8HT34</accession>
<dbReference type="InterPro" id="IPR006311">
    <property type="entry name" value="TAT_signal"/>
</dbReference>
<dbReference type="AlphaFoldDB" id="A0A6M8HT34"/>
<dbReference type="Pfam" id="PF13407">
    <property type="entry name" value="Peripla_BP_4"/>
    <property type="match status" value="1"/>
</dbReference>
<dbReference type="GO" id="GO:0030246">
    <property type="term" value="F:carbohydrate binding"/>
    <property type="evidence" value="ECO:0007669"/>
    <property type="project" value="UniProtKB-ARBA"/>
</dbReference>
<evidence type="ECO:0000256" key="4">
    <source>
        <dbReference type="SAM" id="SignalP"/>
    </source>
</evidence>
<feature type="domain" description="Periplasmic binding protein" evidence="5">
    <location>
        <begin position="40"/>
        <end position="296"/>
    </location>
</feature>
<sequence length="331" mass="35150">MYKIDTTPTSRRSLLRGSALAALAAALPVRARAQAPKRLAYLAPGLDLPFWRFVLKGVTDQVKASGLQVTAYDSHNSAQTQLQNAQDVISRGATGIVLSPVDSSTAPAVLAMAARAGIPVVIADIGTTGGDYVSFITSENEKGAYETGQALAVQIKAKGWSSGTYGLVTISLARKNGQLRTAGFRRAMSEIGMKEAGIQQMQTYTADETFRFTQDMLTAHPEMRALFVETDQPTLGAARAIQAMRRKGDILLAGFDGIPEFVGMLESGEMAVAGMQQPYLLGQTAGSDMLDHLAGKTPTKSVQIPVEIVTQANIKEKLPLISKTVFASSAG</sequence>
<dbReference type="Gene3D" id="3.40.50.2300">
    <property type="match status" value="2"/>
</dbReference>
<comment type="subcellular location">
    <subcellularLocation>
        <location evidence="1">Cell envelope</location>
    </subcellularLocation>
</comment>
<dbReference type="SUPFAM" id="SSF53822">
    <property type="entry name" value="Periplasmic binding protein-like I"/>
    <property type="match status" value="1"/>
</dbReference>
<dbReference type="Proteomes" id="UP000500767">
    <property type="component" value="Chromosome"/>
</dbReference>
<dbReference type="KEGG" id="lck:HN018_18045"/>
<dbReference type="PANTHER" id="PTHR46847">
    <property type="entry name" value="D-ALLOSE-BINDING PERIPLASMIC PROTEIN-RELATED"/>
    <property type="match status" value="1"/>
</dbReference>
<evidence type="ECO:0000313" key="7">
    <source>
        <dbReference type="Proteomes" id="UP000500767"/>
    </source>
</evidence>
<evidence type="ECO:0000313" key="6">
    <source>
        <dbReference type="EMBL" id="QKE91679.1"/>
    </source>
</evidence>
<feature type="signal peptide" evidence="4">
    <location>
        <begin position="1"/>
        <end position="33"/>
    </location>
</feature>
<reference evidence="6 7" key="1">
    <citation type="journal article" date="2014" name="World J. Microbiol. Biotechnol.">
        <title>Biodiversity and physiological characteristics of Antarctic and Arctic lichens-associated bacteria.</title>
        <authorList>
            <person name="Lee Y.M."/>
            <person name="Kim E.H."/>
            <person name="Lee H.K."/>
            <person name="Hong S.G."/>
        </authorList>
    </citation>
    <scope>NUCLEOTIDE SEQUENCE [LARGE SCALE GENOMIC DNA]</scope>
    <source>
        <strain evidence="6 7">PAMC 26569</strain>
    </source>
</reference>
<dbReference type="InterPro" id="IPR025997">
    <property type="entry name" value="SBP_2_dom"/>
</dbReference>
<dbReference type="PANTHER" id="PTHR46847:SF1">
    <property type="entry name" value="D-ALLOSE-BINDING PERIPLASMIC PROTEIN-RELATED"/>
    <property type="match status" value="1"/>
</dbReference>
<keyword evidence="3 4" id="KW-0732">Signal</keyword>
<gene>
    <name evidence="6" type="ORF">HN018_18045</name>
</gene>
<feature type="chain" id="PRO_5026912981" evidence="4">
    <location>
        <begin position="34"/>
        <end position="331"/>
    </location>
</feature>
<comment type="similarity">
    <text evidence="2">Belongs to the bacterial solute-binding protein 2 family.</text>
</comment>
<evidence type="ECO:0000256" key="3">
    <source>
        <dbReference type="ARBA" id="ARBA00022729"/>
    </source>
</evidence>
<proteinExistence type="inferred from homology"/>
<dbReference type="InterPro" id="IPR028082">
    <property type="entry name" value="Peripla_BP_I"/>
</dbReference>
<evidence type="ECO:0000256" key="1">
    <source>
        <dbReference type="ARBA" id="ARBA00004196"/>
    </source>
</evidence>
<keyword evidence="7" id="KW-1185">Reference proteome</keyword>
<protein>
    <submittedName>
        <fullName evidence="6">Substrate-binding domain-containing protein</fullName>
    </submittedName>
</protein>
<dbReference type="GO" id="GO:0030313">
    <property type="term" value="C:cell envelope"/>
    <property type="evidence" value="ECO:0007669"/>
    <property type="project" value="UniProtKB-SubCell"/>
</dbReference>
<dbReference type="PROSITE" id="PS51318">
    <property type="entry name" value="TAT"/>
    <property type="match status" value="1"/>
</dbReference>
<organism evidence="6 7">
    <name type="scientific">Lichenicola cladoniae</name>
    <dbReference type="NCBI Taxonomy" id="1484109"/>
    <lineage>
        <taxon>Bacteria</taxon>
        <taxon>Pseudomonadati</taxon>
        <taxon>Pseudomonadota</taxon>
        <taxon>Alphaproteobacteria</taxon>
        <taxon>Acetobacterales</taxon>
        <taxon>Acetobacteraceae</taxon>
        <taxon>Lichenicola</taxon>
    </lineage>
</organism>
<name>A0A6M8HT34_9PROT</name>
<dbReference type="RefSeq" id="WP_171835298.1">
    <property type="nucleotide sequence ID" value="NZ_CP053708.1"/>
</dbReference>